<gene>
    <name evidence="1" type="ORF">PIB30_034225</name>
</gene>
<reference evidence="1 2" key="1">
    <citation type="journal article" date="2023" name="Plants (Basel)">
        <title>Bridging the Gap: Combining Genomics and Transcriptomics Approaches to Understand Stylosanthes scabra, an Orphan Legume from the Brazilian Caatinga.</title>
        <authorList>
            <person name="Ferreira-Neto J.R.C."/>
            <person name="da Silva M.D."/>
            <person name="Binneck E."/>
            <person name="de Melo N.F."/>
            <person name="da Silva R.H."/>
            <person name="de Melo A.L.T.M."/>
            <person name="Pandolfi V."/>
            <person name="Bustamante F.O."/>
            <person name="Brasileiro-Vidal A.C."/>
            <person name="Benko-Iseppon A.M."/>
        </authorList>
    </citation>
    <scope>NUCLEOTIDE SEQUENCE [LARGE SCALE GENOMIC DNA]</scope>
    <source>
        <tissue evidence="1">Leaves</tissue>
    </source>
</reference>
<comment type="caution">
    <text evidence="1">The sequence shown here is derived from an EMBL/GenBank/DDBJ whole genome shotgun (WGS) entry which is preliminary data.</text>
</comment>
<dbReference type="Proteomes" id="UP001341840">
    <property type="component" value="Unassembled WGS sequence"/>
</dbReference>
<accession>A0ABU6TCZ3</accession>
<evidence type="ECO:0000313" key="2">
    <source>
        <dbReference type="Proteomes" id="UP001341840"/>
    </source>
</evidence>
<dbReference type="EMBL" id="JASCZI010090779">
    <property type="protein sequence ID" value="MED6146410.1"/>
    <property type="molecule type" value="Genomic_DNA"/>
</dbReference>
<name>A0ABU6TCZ3_9FABA</name>
<proteinExistence type="predicted"/>
<organism evidence="1 2">
    <name type="scientific">Stylosanthes scabra</name>
    <dbReference type="NCBI Taxonomy" id="79078"/>
    <lineage>
        <taxon>Eukaryota</taxon>
        <taxon>Viridiplantae</taxon>
        <taxon>Streptophyta</taxon>
        <taxon>Embryophyta</taxon>
        <taxon>Tracheophyta</taxon>
        <taxon>Spermatophyta</taxon>
        <taxon>Magnoliopsida</taxon>
        <taxon>eudicotyledons</taxon>
        <taxon>Gunneridae</taxon>
        <taxon>Pentapetalae</taxon>
        <taxon>rosids</taxon>
        <taxon>fabids</taxon>
        <taxon>Fabales</taxon>
        <taxon>Fabaceae</taxon>
        <taxon>Papilionoideae</taxon>
        <taxon>50 kb inversion clade</taxon>
        <taxon>dalbergioids sensu lato</taxon>
        <taxon>Dalbergieae</taxon>
        <taxon>Pterocarpus clade</taxon>
        <taxon>Stylosanthes</taxon>
    </lineage>
</organism>
<evidence type="ECO:0000313" key="1">
    <source>
        <dbReference type="EMBL" id="MED6146410.1"/>
    </source>
</evidence>
<keyword evidence="2" id="KW-1185">Reference proteome</keyword>
<protein>
    <submittedName>
        <fullName evidence="1">Uncharacterized protein</fullName>
    </submittedName>
</protein>
<sequence length="70" mass="7620">MDLFLSTHVCQDLPSPLSSPSSTVPSNFQSPISSDHALQFCLSRSNLLVGASNLRRALRSTRNDKCGVEE</sequence>